<name>A0A7C1JUJ1_THERO</name>
<proteinExistence type="predicted"/>
<dbReference type="InterPro" id="IPR027392">
    <property type="entry name" value="TF_Znf"/>
</dbReference>
<gene>
    <name evidence="2" type="ORF">ENP47_01875</name>
</gene>
<feature type="domain" description="Transcription factor zinc-finger" evidence="1">
    <location>
        <begin position="1"/>
        <end position="32"/>
    </location>
</feature>
<dbReference type="AlphaFoldDB" id="A0A7C1JUJ1"/>
<reference evidence="2" key="1">
    <citation type="journal article" date="2020" name="mSystems">
        <title>Genome- and Community-Level Interaction Insights into Carbon Utilization and Element Cycling Functions of Hydrothermarchaeota in Hydrothermal Sediment.</title>
        <authorList>
            <person name="Zhou Z."/>
            <person name="Liu Y."/>
            <person name="Xu W."/>
            <person name="Pan J."/>
            <person name="Luo Z.H."/>
            <person name="Li M."/>
        </authorList>
    </citation>
    <scope>NUCLEOTIDE SEQUENCE [LARGE SCALE GENOMIC DNA]</scope>
    <source>
        <strain evidence="2">SpSt-222</strain>
    </source>
</reference>
<comment type="caution">
    <text evidence="2">The sequence shown here is derived from an EMBL/GenBank/DDBJ whole genome shotgun (WGS) entry which is preliminary data.</text>
</comment>
<evidence type="ECO:0000313" key="2">
    <source>
        <dbReference type="EMBL" id="HEF64346.1"/>
    </source>
</evidence>
<protein>
    <recommendedName>
        <fullName evidence="1">Transcription factor zinc-finger domain-containing protein</fullName>
    </recommendedName>
</protein>
<organism evidence="2">
    <name type="scientific">Thermomicrobium roseum</name>
    <dbReference type="NCBI Taxonomy" id="500"/>
    <lineage>
        <taxon>Bacteria</taxon>
        <taxon>Pseudomonadati</taxon>
        <taxon>Thermomicrobiota</taxon>
        <taxon>Thermomicrobia</taxon>
        <taxon>Thermomicrobiales</taxon>
        <taxon>Thermomicrobiaceae</taxon>
        <taxon>Thermomicrobium</taxon>
    </lineage>
</organism>
<evidence type="ECO:0000259" key="1">
    <source>
        <dbReference type="Pfam" id="PF13453"/>
    </source>
</evidence>
<dbReference type="Pfam" id="PF13453">
    <property type="entry name" value="Zn_ribbon_TFIIB"/>
    <property type="match status" value="1"/>
</dbReference>
<sequence length="75" mass="9156">MQTVERNGVVFERCEECGGIFLDRGELEQLVRAESMYYRAASSRWASEREDEEEWHRKRKPKKFRHFLEEILDFD</sequence>
<accession>A0A7C1JUJ1</accession>
<dbReference type="EMBL" id="DSJL01000003">
    <property type="protein sequence ID" value="HEF64346.1"/>
    <property type="molecule type" value="Genomic_DNA"/>
</dbReference>